<protein>
    <submittedName>
        <fullName evidence="1">Uncharacterized protein</fullName>
    </submittedName>
</protein>
<name>X0VVU3_9ZZZZ</name>
<accession>X0VVU3</accession>
<reference evidence="1" key="1">
    <citation type="journal article" date="2014" name="Front. Microbiol.">
        <title>High frequency of phylogenetically diverse reductive dehalogenase-homologous genes in deep subseafloor sedimentary metagenomes.</title>
        <authorList>
            <person name="Kawai M."/>
            <person name="Futagami T."/>
            <person name="Toyoda A."/>
            <person name="Takaki Y."/>
            <person name="Nishi S."/>
            <person name="Hori S."/>
            <person name="Arai W."/>
            <person name="Tsubouchi T."/>
            <person name="Morono Y."/>
            <person name="Uchiyama I."/>
            <person name="Ito T."/>
            <person name="Fujiyama A."/>
            <person name="Inagaki F."/>
            <person name="Takami H."/>
        </authorList>
    </citation>
    <scope>NUCLEOTIDE SEQUENCE</scope>
    <source>
        <strain evidence="1">Expedition CK06-06</strain>
    </source>
</reference>
<dbReference type="EMBL" id="BARS01039751">
    <property type="protein sequence ID" value="GAG22514.1"/>
    <property type="molecule type" value="Genomic_DNA"/>
</dbReference>
<gene>
    <name evidence="1" type="ORF">S01H1_60680</name>
</gene>
<dbReference type="AlphaFoldDB" id="X0VVU3"/>
<evidence type="ECO:0000313" key="1">
    <source>
        <dbReference type="EMBL" id="GAG22514.1"/>
    </source>
</evidence>
<comment type="caution">
    <text evidence="1">The sequence shown here is derived from an EMBL/GenBank/DDBJ whole genome shotgun (WGS) entry which is preliminary data.</text>
</comment>
<proteinExistence type="predicted"/>
<organism evidence="1">
    <name type="scientific">marine sediment metagenome</name>
    <dbReference type="NCBI Taxonomy" id="412755"/>
    <lineage>
        <taxon>unclassified sequences</taxon>
        <taxon>metagenomes</taxon>
        <taxon>ecological metagenomes</taxon>
    </lineage>
</organism>
<sequence>MAAVLNRTTREYRPSAHTPDYPAEDWIHNPELPEGVPPRLWVIEGDAVRAMTAAETTASLAAAETARQAAKPAALQAIENEYLAICETLGLSGTPGRPELDAALYDLGKGLIGTAAYHGAVAMGLRLVYIAQYDGFDFADVPPGGHAE</sequence>